<dbReference type="EMBL" id="ADBV01002279">
    <property type="protein sequence ID" value="EJW83329.1"/>
    <property type="molecule type" value="Genomic_DNA"/>
</dbReference>
<feature type="non-terminal residue" evidence="1">
    <location>
        <position position="1"/>
    </location>
</feature>
<evidence type="ECO:0000313" key="2">
    <source>
        <dbReference type="Proteomes" id="UP000004810"/>
    </source>
</evidence>
<gene>
    <name evidence="1" type="ORF">WUBG_05759</name>
</gene>
<dbReference type="AlphaFoldDB" id="J9F7J2"/>
<proteinExistence type="predicted"/>
<accession>J9F7J2</accession>
<comment type="caution">
    <text evidence="1">The sequence shown here is derived from an EMBL/GenBank/DDBJ whole genome shotgun (WGS) entry which is preliminary data.</text>
</comment>
<evidence type="ECO:0000313" key="1">
    <source>
        <dbReference type="EMBL" id="EJW83329.1"/>
    </source>
</evidence>
<reference evidence="2" key="1">
    <citation type="submission" date="2012-08" db="EMBL/GenBank/DDBJ databases">
        <title>The Genome Sequence of Wuchereria bancrofti.</title>
        <authorList>
            <person name="Nutman T.B."/>
            <person name="Fink D.L."/>
            <person name="Russ C."/>
            <person name="Young S."/>
            <person name="Zeng Q."/>
            <person name="Koehrsen M."/>
            <person name="Alvarado L."/>
            <person name="Berlin A."/>
            <person name="Chapman S.B."/>
            <person name="Chen Z."/>
            <person name="Freedman E."/>
            <person name="Gellesch M."/>
            <person name="Goldberg J."/>
            <person name="Griggs A."/>
            <person name="Gujja S."/>
            <person name="Heilman E.R."/>
            <person name="Heiman D."/>
            <person name="Hepburn T."/>
            <person name="Howarth C."/>
            <person name="Jen D."/>
            <person name="Larson L."/>
            <person name="Lewis B."/>
            <person name="Mehta T."/>
            <person name="Park D."/>
            <person name="Pearson M."/>
            <person name="Roberts A."/>
            <person name="Saif S."/>
            <person name="Shea T."/>
            <person name="Shenoy N."/>
            <person name="Sisk P."/>
            <person name="Stolte C."/>
            <person name="Sykes S."/>
            <person name="Walk T."/>
            <person name="White J."/>
            <person name="Yandava C."/>
            <person name="Haas B."/>
            <person name="Henn M.R."/>
            <person name="Nusbaum C."/>
            <person name="Birren B."/>
        </authorList>
    </citation>
    <scope>NUCLEOTIDE SEQUENCE [LARGE SCALE GENOMIC DNA]</scope>
    <source>
        <strain evidence="2">NA</strain>
    </source>
</reference>
<protein>
    <submittedName>
        <fullName evidence="1">Uncharacterized protein</fullName>
    </submittedName>
</protein>
<dbReference type="Proteomes" id="UP000004810">
    <property type="component" value="Unassembled WGS sequence"/>
</dbReference>
<sequence>AVISTVIQCNDSTTSSSSKELPLKWPKPSGSLHARYKRAAIATDNGICSGIGRSADNIWLF</sequence>
<name>J9F7J2_WUCBA</name>
<organism evidence="1 2">
    <name type="scientific">Wuchereria bancrofti</name>
    <dbReference type="NCBI Taxonomy" id="6293"/>
    <lineage>
        <taxon>Eukaryota</taxon>
        <taxon>Metazoa</taxon>
        <taxon>Ecdysozoa</taxon>
        <taxon>Nematoda</taxon>
        <taxon>Chromadorea</taxon>
        <taxon>Rhabditida</taxon>
        <taxon>Spirurina</taxon>
        <taxon>Spiruromorpha</taxon>
        <taxon>Filarioidea</taxon>
        <taxon>Onchocercidae</taxon>
        <taxon>Wuchereria</taxon>
    </lineage>
</organism>